<keyword evidence="3" id="KW-1185">Reference proteome</keyword>
<dbReference type="SUPFAM" id="SSF51735">
    <property type="entry name" value="NAD(P)-binding Rossmann-fold domains"/>
    <property type="match status" value="1"/>
</dbReference>
<protein>
    <submittedName>
        <fullName evidence="2">Nucleoside-diphosphate-sugar epimerase</fullName>
    </submittedName>
</protein>
<dbReference type="Pfam" id="PF01370">
    <property type="entry name" value="Epimerase"/>
    <property type="match status" value="1"/>
</dbReference>
<dbReference type="InterPro" id="IPR001509">
    <property type="entry name" value="Epimerase_deHydtase"/>
</dbReference>
<evidence type="ECO:0000259" key="1">
    <source>
        <dbReference type="Pfam" id="PF01370"/>
    </source>
</evidence>
<sequence length="326" mass="37095">MRKKILVTGANGFLGFYLVKAAIQKNLEVYAGVREGSEVSHLKDIDAKLTYLNYSDLNSLKENFEINAYDYVIHAAGVTKTYNNQIYRTVNADYTKNVALAAKSIAIKKMVFISSLAALGPTIFGEENVLLPDTAPKPITSYGRSKLIAEQTLKDLKNLEWIILRPTAIYGPREKDLLTLFKMINRGLEIYLGKKKQTLSFVYVEDIAEVAVQSCFADTSRECYNISDGKRYTIQELSGIIKKKLKVKTVKIIIPIFFLRLLAGITESVMKRRVSIINKDKVSELIAENWFCSIEKARRDLSYTPQFTLDKGITDTIEWYKKNKWI</sequence>
<accession>A0ABT9SR09</accession>
<dbReference type="InterPro" id="IPR050177">
    <property type="entry name" value="Lipid_A_modif_metabolic_enz"/>
</dbReference>
<gene>
    <name evidence="2" type="ORF">J2T04_003764</name>
</gene>
<dbReference type="PANTHER" id="PTHR43245:SF58">
    <property type="entry name" value="BLL5923 PROTEIN"/>
    <property type="match status" value="1"/>
</dbReference>
<comment type="caution">
    <text evidence="2">The sequence shown here is derived from an EMBL/GenBank/DDBJ whole genome shotgun (WGS) entry which is preliminary data.</text>
</comment>
<organism evidence="2 3">
    <name type="scientific">Chryseobacterium lathyri</name>
    <dbReference type="NCBI Taxonomy" id="395933"/>
    <lineage>
        <taxon>Bacteria</taxon>
        <taxon>Pseudomonadati</taxon>
        <taxon>Bacteroidota</taxon>
        <taxon>Flavobacteriia</taxon>
        <taxon>Flavobacteriales</taxon>
        <taxon>Weeksellaceae</taxon>
        <taxon>Chryseobacterium group</taxon>
        <taxon>Chryseobacterium</taxon>
    </lineage>
</organism>
<evidence type="ECO:0000313" key="3">
    <source>
        <dbReference type="Proteomes" id="UP001235513"/>
    </source>
</evidence>
<feature type="domain" description="NAD-dependent epimerase/dehydratase" evidence="1">
    <location>
        <begin position="5"/>
        <end position="226"/>
    </location>
</feature>
<name>A0ABT9SR09_9FLAO</name>
<dbReference type="RefSeq" id="WP_306846106.1">
    <property type="nucleotide sequence ID" value="NZ_JAUSRL010000007.1"/>
</dbReference>
<dbReference type="Proteomes" id="UP001235513">
    <property type="component" value="Unassembled WGS sequence"/>
</dbReference>
<reference evidence="2 3" key="1">
    <citation type="submission" date="2023-07" db="EMBL/GenBank/DDBJ databases">
        <title>Sorghum-associated microbial communities from plants grown in Nebraska, USA.</title>
        <authorList>
            <person name="Schachtman D."/>
        </authorList>
    </citation>
    <scope>NUCLEOTIDE SEQUENCE [LARGE SCALE GENOMIC DNA]</scope>
    <source>
        <strain evidence="2 3">CC351</strain>
    </source>
</reference>
<proteinExistence type="predicted"/>
<dbReference type="Gene3D" id="3.40.50.720">
    <property type="entry name" value="NAD(P)-binding Rossmann-like Domain"/>
    <property type="match status" value="1"/>
</dbReference>
<dbReference type="InterPro" id="IPR036291">
    <property type="entry name" value="NAD(P)-bd_dom_sf"/>
</dbReference>
<dbReference type="EMBL" id="JAUSRL010000007">
    <property type="protein sequence ID" value="MDP9961852.1"/>
    <property type="molecule type" value="Genomic_DNA"/>
</dbReference>
<dbReference type="PANTHER" id="PTHR43245">
    <property type="entry name" value="BIFUNCTIONAL POLYMYXIN RESISTANCE PROTEIN ARNA"/>
    <property type="match status" value="1"/>
</dbReference>
<evidence type="ECO:0000313" key="2">
    <source>
        <dbReference type="EMBL" id="MDP9961852.1"/>
    </source>
</evidence>